<dbReference type="InterPro" id="IPR050491">
    <property type="entry name" value="AmpC-like"/>
</dbReference>
<dbReference type="InterPro" id="IPR001466">
    <property type="entry name" value="Beta-lactam-related"/>
</dbReference>
<proteinExistence type="predicted"/>
<feature type="domain" description="Beta-lactamase-related" evidence="1">
    <location>
        <begin position="72"/>
        <end position="386"/>
    </location>
</feature>
<protein>
    <submittedName>
        <fullName evidence="2">Serine hydrolase</fullName>
    </submittedName>
</protein>
<dbReference type="RefSeq" id="WP_378959981.1">
    <property type="nucleotide sequence ID" value="NZ_JBHRXC010000016.1"/>
</dbReference>
<dbReference type="Proteomes" id="UP001595792">
    <property type="component" value="Unassembled WGS sequence"/>
</dbReference>
<sequence length="501" mass="55547">MKNLEILHLGNLRMNIQNSYKLTARLVLFFLVFLFNHALGQSTLEERIRQVENSLTQNIQTSDSAPFNLLERMKHFKVQGLSIAVIKDYKVDFAKGYGFADTEKKIRVSDKTLFQAASISKSLNSLAILKLFKDRNLDLYADINTYLKSWKFPYDSISKGMKINMANLLSHTAGLNVHGFGGYEAGKPLPSVIQILNGESPANSDAVRSLFVPGTRQEYSGGGTTIAQLVLTDITGQKYESYLSEQVLRPLGMLSSTFAQPPTAIRQELLSAGYDGDGKEVKGKYHIYPEQAAAGLWTNPRDLAKYIIETQLAYQGKSAKVIDEQTTKLRLSPYMNKNGAALGVFIEDYNGVKYFGHGAGNAGFTGGYYGSFEGGNGLIIMVNSDNGEIIQELINSISTVYGFKGLSKSRKVTLAEVSDQDLNSYLGNYQLTPELVLTVSREGKKVFVQATGQSRIEAFAESSNKFFFKTIQASMEFVKDQNVIIKEMIFVQGQTIRAKKL</sequence>
<keyword evidence="2" id="KW-0378">Hydrolase</keyword>
<gene>
    <name evidence="2" type="ORF">ACFOUY_08045</name>
</gene>
<dbReference type="InterPro" id="IPR012338">
    <property type="entry name" value="Beta-lactam/transpept-like"/>
</dbReference>
<keyword evidence="3" id="KW-1185">Reference proteome</keyword>
<evidence type="ECO:0000313" key="3">
    <source>
        <dbReference type="Proteomes" id="UP001595792"/>
    </source>
</evidence>
<evidence type="ECO:0000313" key="2">
    <source>
        <dbReference type="EMBL" id="MFC4196645.1"/>
    </source>
</evidence>
<organism evidence="2 3">
    <name type="scientific">Pedobacter jamesrossensis</name>
    <dbReference type="NCBI Taxonomy" id="1908238"/>
    <lineage>
        <taxon>Bacteria</taxon>
        <taxon>Pseudomonadati</taxon>
        <taxon>Bacteroidota</taxon>
        <taxon>Sphingobacteriia</taxon>
        <taxon>Sphingobacteriales</taxon>
        <taxon>Sphingobacteriaceae</taxon>
        <taxon>Pedobacter</taxon>
    </lineage>
</organism>
<dbReference type="PANTHER" id="PTHR46825">
    <property type="entry name" value="D-ALANYL-D-ALANINE-CARBOXYPEPTIDASE/ENDOPEPTIDASE AMPH"/>
    <property type="match status" value="1"/>
</dbReference>
<dbReference type="PANTHER" id="PTHR46825:SF12">
    <property type="entry name" value="PENICILLIN-BINDING PROTEIN 4"/>
    <property type="match status" value="1"/>
</dbReference>
<dbReference type="EMBL" id="JBHSBY010000036">
    <property type="protein sequence ID" value="MFC4196645.1"/>
    <property type="molecule type" value="Genomic_DNA"/>
</dbReference>
<evidence type="ECO:0000259" key="1">
    <source>
        <dbReference type="Pfam" id="PF00144"/>
    </source>
</evidence>
<comment type="caution">
    <text evidence="2">The sequence shown here is derived from an EMBL/GenBank/DDBJ whole genome shotgun (WGS) entry which is preliminary data.</text>
</comment>
<reference evidence="3" key="1">
    <citation type="journal article" date="2019" name="Int. J. Syst. Evol. Microbiol.">
        <title>The Global Catalogue of Microorganisms (GCM) 10K type strain sequencing project: providing services to taxonomists for standard genome sequencing and annotation.</title>
        <authorList>
            <consortium name="The Broad Institute Genomics Platform"/>
            <consortium name="The Broad Institute Genome Sequencing Center for Infectious Disease"/>
            <person name="Wu L."/>
            <person name="Ma J."/>
        </authorList>
    </citation>
    <scope>NUCLEOTIDE SEQUENCE [LARGE SCALE GENOMIC DNA]</scope>
    <source>
        <strain evidence="3">CCM 8689</strain>
    </source>
</reference>
<name>A0ABV8NLF9_9SPHI</name>
<dbReference type="SUPFAM" id="SSF56601">
    <property type="entry name" value="beta-lactamase/transpeptidase-like"/>
    <property type="match status" value="1"/>
</dbReference>
<accession>A0ABV8NLF9</accession>
<dbReference type="Pfam" id="PF00144">
    <property type="entry name" value="Beta-lactamase"/>
    <property type="match status" value="1"/>
</dbReference>
<dbReference type="GO" id="GO:0016787">
    <property type="term" value="F:hydrolase activity"/>
    <property type="evidence" value="ECO:0007669"/>
    <property type="project" value="UniProtKB-KW"/>
</dbReference>
<dbReference type="Gene3D" id="3.40.710.10">
    <property type="entry name" value="DD-peptidase/beta-lactamase superfamily"/>
    <property type="match status" value="1"/>
</dbReference>